<dbReference type="Pfam" id="PF00072">
    <property type="entry name" value="Response_reg"/>
    <property type="match status" value="1"/>
</dbReference>
<gene>
    <name evidence="6" type="ordered locus">Bcer98_1342</name>
</gene>
<evidence type="ECO:0000259" key="5">
    <source>
        <dbReference type="PROSITE" id="PS50110"/>
    </source>
</evidence>
<dbReference type="AlphaFoldDB" id="A7GNF5"/>
<keyword evidence="3" id="KW-0378">Hydrolase</keyword>
<keyword evidence="7" id="KW-1185">Reference proteome</keyword>
<organism evidence="6 7">
    <name type="scientific">Bacillus cytotoxicus (strain DSM 22905 / CIP 110041 / 391-98 / NVH 391-98)</name>
    <dbReference type="NCBI Taxonomy" id="315749"/>
    <lineage>
        <taxon>Bacteria</taxon>
        <taxon>Bacillati</taxon>
        <taxon>Bacillota</taxon>
        <taxon>Bacilli</taxon>
        <taxon>Bacillales</taxon>
        <taxon>Bacillaceae</taxon>
        <taxon>Bacillus</taxon>
        <taxon>Bacillus cereus group</taxon>
    </lineage>
</organism>
<name>A7GNF5_BACCN</name>
<evidence type="ECO:0000313" key="6">
    <source>
        <dbReference type="EMBL" id="ABS21663.1"/>
    </source>
</evidence>
<dbReference type="Proteomes" id="UP000002300">
    <property type="component" value="Chromosome"/>
</dbReference>
<dbReference type="HOGENOM" id="CLU_000445_69_15_9"/>
<evidence type="ECO:0000256" key="4">
    <source>
        <dbReference type="PROSITE-ProRule" id="PRU00169"/>
    </source>
</evidence>
<evidence type="ECO:0000313" key="7">
    <source>
        <dbReference type="Proteomes" id="UP000002300"/>
    </source>
</evidence>
<dbReference type="PANTHER" id="PTHR43228">
    <property type="entry name" value="TWO-COMPONENT RESPONSE REGULATOR"/>
    <property type="match status" value="1"/>
</dbReference>
<dbReference type="InterPro" id="IPR001789">
    <property type="entry name" value="Sig_transdc_resp-reg_receiver"/>
</dbReference>
<dbReference type="FunFam" id="3.40.50.2300:FF:000077">
    <property type="entry name" value="Chemotaxis response regulator"/>
    <property type="match status" value="1"/>
</dbReference>
<sequence length="144" mass="16290">MSENDKLKYYDIFIHRRRELKRMAHKILVVDDAMFMRTMIKNLLKSNPEFEIIGEAENGVEAIQKYKELQPDIVTLDITMPEMDGLEALKEIMKMDANAKVIICSAMGQQGMVLDAIKGGAKDFIVKPFQADRVIEALTKVAAG</sequence>
<evidence type="ECO:0000256" key="1">
    <source>
        <dbReference type="ARBA" id="ARBA00022490"/>
    </source>
</evidence>
<accession>A7GNF5</accession>
<feature type="domain" description="Response regulatory" evidence="5">
    <location>
        <begin position="26"/>
        <end position="142"/>
    </location>
</feature>
<keyword evidence="1" id="KW-0963">Cytoplasm</keyword>
<feature type="modified residue" description="4-aspartylphosphate" evidence="4">
    <location>
        <position position="77"/>
    </location>
</feature>
<dbReference type="STRING" id="315749.Bcer98_1342"/>
<dbReference type="Gene3D" id="3.40.50.2300">
    <property type="match status" value="1"/>
</dbReference>
<dbReference type="CDD" id="cd17542">
    <property type="entry name" value="REC_CheY"/>
    <property type="match status" value="1"/>
</dbReference>
<dbReference type="GO" id="GO:0016787">
    <property type="term" value="F:hydrolase activity"/>
    <property type="evidence" value="ECO:0007669"/>
    <property type="project" value="UniProtKB-KW"/>
</dbReference>
<reference evidence="6 7" key="1">
    <citation type="journal article" date="2008" name="Chem. Biol. Interact.">
        <title>Extending the Bacillus cereus group genomics to putative food-borne pathogens of different toxicity.</title>
        <authorList>
            <person name="Lapidus A."/>
            <person name="Goltsman E."/>
            <person name="Auger S."/>
            <person name="Galleron N."/>
            <person name="Segurens B."/>
            <person name="Dossat C."/>
            <person name="Land M.L."/>
            <person name="Broussolle V."/>
            <person name="Brillard J."/>
            <person name="Guinebretiere M.H."/>
            <person name="Sanchis V."/>
            <person name="Nguen-The C."/>
            <person name="Lereclus D."/>
            <person name="Richardson P."/>
            <person name="Wincker P."/>
            <person name="Weissenbach J."/>
            <person name="Ehrlich S.D."/>
            <person name="Sorokin A."/>
        </authorList>
    </citation>
    <scope>NUCLEOTIDE SEQUENCE [LARGE SCALE GENOMIC DNA]</scope>
    <source>
        <strain evidence="7">DSM 22905 / CIP 110041 / 391-98 / NVH 391-98</strain>
    </source>
</reference>
<dbReference type="KEGG" id="bcy:Bcer98_1342"/>
<protein>
    <submittedName>
        <fullName evidence="6">Response regulator receiver protein</fullName>
    </submittedName>
</protein>
<keyword evidence="2 4" id="KW-0597">Phosphoprotein</keyword>
<dbReference type="PROSITE" id="PS50110">
    <property type="entry name" value="RESPONSE_REGULATORY"/>
    <property type="match status" value="1"/>
</dbReference>
<dbReference type="eggNOG" id="COG2201">
    <property type="taxonomic scope" value="Bacteria"/>
</dbReference>
<dbReference type="SMART" id="SM00448">
    <property type="entry name" value="REC"/>
    <property type="match status" value="1"/>
</dbReference>
<proteinExistence type="predicted"/>
<dbReference type="InterPro" id="IPR052048">
    <property type="entry name" value="ST_Response_Regulator"/>
</dbReference>
<evidence type="ECO:0000256" key="2">
    <source>
        <dbReference type="ARBA" id="ARBA00022553"/>
    </source>
</evidence>
<dbReference type="GO" id="GO:0000160">
    <property type="term" value="P:phosphorelay signal transduction system"/>
    <property type="evidence" value="ECO:0007669"/>
    <property type="project" value="InterPro"/>
</dbReference>
<dbReference type="SUPFAM" id="SSF52172">
    <property type="entry name" value="CheY-like"/>
    <property type="match status" value="1"/>
</dbReference>
<dbReference type="InterPro" id="IPR011006">
    <property type="entry name" value="CheY-like_superfamily"/>
</dbReference>
<dbReference type="PANTHER" id="PTHR43228:SF1">
    <property type="entry name" value="TWO-COMPONENT RESPONSE REGULATOR ARR22"/>
    <property type="match status" value="1"/>
</dbReference>
<evidence type="ECO:0000256" key="3">
    <source>
        <dbReference type="ARBA" id="ARBA00022801"/>
    </source>
</evidence>
<dbReference type="EMBL" id="CP000764">
    <property type="protein sequence ID" value="ABS21663.1"/>
    <property type="molecule type" value="Genomic_DNA"/>
</dbReference>